<gene>
    <name evidence="5" type="ORF">TCNE_LOCUS16698</name>
</gene>
<dbReference type="Proteomes" id="UP000050794">
    <property type="component" value="Unassembled WGS sequence"/>
</dbReference>
<dbReference type="SUPFAM" id="SSF54160">
    <property type="entry name" value="Chromo domain-like"/>
    <property type="match status" value="1"/>
</dbReference>
<dbReference type="InterPro" id="IPR023780">
    <property type="entry name" value="Chromo_domain"/>
</dbReference>
<feature type="compositionally biased region" description="Low complexity" evidence="3">
    <location>
        <begin position="256"/>
        <end position="268"/>
    </location>
</feature>
<comment type="subcellular location">
    <subcellularLocation>
        <location evidence="1">Nucleus</location>
    </subcellularLocation>
</comment>
<accession>A0A183V7H8</accession>
<feature type="compositionally biased region" description="Basic and acidic residues" evidence="3">
    <location>
        <begin position="160"/>
        <end position="177"/>
    </location>
</feature>
<reference evidence="5 6" key="2">
    <citation type="submission" date="2018-11" db="EMBL/GenBank/DDBJ databases">
        <authorList>
            <consortium name="Pathogen Informatics"/>
        </authorList>
    </citation>
    <scope>NUCLEOTIDE SEQUENCE [LARGE SCALE GENOMIC DNA]</scope>
</reference>
<evidence type="ECO:0000313" key="7">
    <source>
        <dbReference type="WBParaSite" id="TCNE_0001669901-mRNA-1"/>
    </source>
</evidence>
<keyword evidence="6" id="KW-1185">Reference proteome</keyword>
<feature type="region of interest" description="Disordered" evidence="3">
    <location>
        <begin position="109"/>
        <end position="338"/>
    </location>
</feature>
<dbReference type="InterPro" id="IPR016197">
    <property type="entry name" value="Chromo-like_dom_sf"/>
</dbReference>
<protein>
    <submittedName>
        <fullName evidence="7">Chromo domain-containing protein</fullName>
    </submittedName>
</protein>
<name>A0A183V7H8_TOXCA</name>
<feature type="compositionally biased region" description="Basic and acidic residues" evidence="3">
    <location>
        <begin position="225"/>
        <end position="235"/>
    </location>
</feature>
<feature type="compositionally biased region" description="Basic residues" evidence="3">
    <location>
        <begin position="277"/>
        <end position="295"/>
    </location>
</feature>
<evidence type="ECO:0000256" key="1">
    <source>
        <dbReference type="ARBA" id="ARBA00004123"/>
    </source>
</evidence>
<keyword evidence="2" id="KW-0539">Nucleus</keyword>
<sequence length="486" mass="54544">MSSSEDSESDSSAAKHTHNSSDSEQPHAETKERVNSDVDSREQRQHEDYLSTDTMMVERFDTRSKAPYVCSFIDPEMKVADENKQTRASCNDILMAVCDGTPADHIATSLEDEKVEQPELTFEIGRTSNENEGVGEEEAADVNSEASKDASVKSESVSGEESKESNESKGSIDDEGHAAQGKLYLLAEEEEGPSAPSVDEPTTSERSEDEEFMEEENILRRSGRQRKEVLKKAEPDSDVSVQKINKRPKKRVLINSDVSVSSDEAQSSSDDEEPRGKARLKRKMGVRSGAKRKRPVSSEEDSYSDEATRSSKRITIKSSKTAQPINYKDISSNEEINSDDVLEWEEGETVDANASAEHNGVGTETIEKVIQHRAGYPGATGSATTCYNVEDKGDPNVRPADEDKPVELERQFLIKWAGWSHLHNTWESESSLKAVNAKGMKKIDYYLKRLREIEEWKQTADKEYIEFYDCEREMNEELFEQYKVSG</sequence>
<evidence type="ECO:0000256" key="3">
    <source>
        <dbReference type="SAM" id="MobiDB-lite"/>
    </source>
</evidence>
<feature type="region of interest" description="Disordered" evidence="3">
    <location>
        <begin position="1"/>
        <end position="53"/>
    </location>
</feature>
<dbReference type="WBParaSite" id="TCNE_0001669901-mRNA-1">
    <property type="protein sequence ID" value="TCNE_0001669901-mRNA-1"/>
    <property type="gene ID" value="TCNE_0001669901"/>
</dbReference>
<dbReference type="Gene3D" id="2.40.50.40">
    <property type="match status" value="1"/>
</dbReference>
<proteinExistence type="predicted"/>
<dbReference type="PROSITE" id="PS00598">
    <property type="entry name" value="CHROMO_1"/>
    <property type="match status" value="1"/>
</dbReference>
<dbReference type="EMBL" id="UYWY01023819">
    <property type="protein sequence ID" value="VDM48019.1"/>
    <property type="molecule type" value="Genomic_DNA"/>
</dbReference>
<feature type="domain" description="Chromo" evidence="4">
    <location>
        <begin position="364"/>
        <end position="458"/>
    </location>
</feature>
<dbReference type="InterPro" id="IPR000953">
    <property type="entry name" value="Chromo/chromo_shadow_dom"/>
</dbReference>
<dbReference type="AlphaFoldDB" id="A0A183V7H8"/>
<dbReference type="InterPro" id="IPR023779">
    <property type="entry name" value="Chromodomain_CS"/>
</dbReference>
<dbReference type="PROSITE" id="PS50013">
    <property type="entry name" value="CHROMO_2"/>
    <property type="match status" value="1"/>
</dbReference>
<reference evidence="7" key="1">
    <citation type="submission" date="2016-06" db="UniProtKB">
        <authorList>
            <consortium name="WormBaseParasite"/>
        </authorList>
    </citation>
    <scope>IDENTIFICATION</scope>
</reference>
<dbReference type="SMART" id="SM00298">
    <property type="entry name" value="CHROMO"/>
    <property type="match status" value="1"/>
</dbReference>
<organism evidence="6 7">
    <name type="scientific">Toxocara canis</name>
    <name type="common">Canine roundworm</name>
    <dbReference type="NCBI Taxonomy" id="6265"/>
    <lineage>
        <taxon>Eukaryota</taxon>
        <taxon>Metazoa</taxon>
        <taxon>Ecdysozoa</taxon>
        <taxon>Nematoda</taxon>
        <taxon>Chromadorea</taxon>
        <taxon>Rhabditida</taxon>
        <taxon>Spirurina</taxon>
        <taxon>Ascaridomorpha</taxon>
        <taxon>Ascaridoidea</taxon>
        <taxon>Toxocaridae</taxon>
        <taxon>Toxocara</taxon>
    </lineage>
</organism>
<evidence type="ECO:0000259" key="4">
    <source>
        <dbReference type="PROSITE" id="PS50013"/>
    </source>
</evidence>
<evidence type="ECO:0000256" key="2">
    <source>
        <dbReference type="ARBA" id="ARBA00023242"/>
    </source>
</evidence>
<evidence type="ECO:0000313" key="5">
    <source>
        <dbReference type="EMBL" id="VDM48019.1"/>
    </source>
</evidence>
<dbReference type="GO" id="GO:0005634">
    <property type="term" value="C:nucleus"/>
    <property type="evidence" value="ECO:0007669"/>
    <property type="project" value="UniProtKB-SubCell"/>
</dbReference>
<dbReference type="Pfam" id="PF00385">
    <property type="entry name" value="Chromo"/>
    <property type="match status" value="1"/>
</dbReference>
<dbReference type="CDD" id="cd18666">
    <property type="entry name" value="CD1_tandem_CHD1-2_like"/>
    <property type="match status" value="1"/>
</dbReference>
<feature type="compositionally biased region" description="Acidic residues" evidence="3">
    <location>
        <begin position="207"/>
        <end position="216"/>
    </location>
</feature>
<feature type="compositionally biased region" description="Basic and acidic residues" evidence="3">
    <location>
        <begin position="19"/>
        <end position="49"/>
    </location>
</feature>
<evidence type="ECO:0000313" key="6">
    <source>
        <dbReference type="Proteomes" id="UP000050794"/>
    </source>
</evidence>